<comment type="caution">
    <text evidence="1">The sequence shown here is derived from an EMBL/GenBank/DDBJ whole genome shotgun (WGS) entry which is preliminary data.</text>
</comment>
<evidence type="ECO:0000313" key="2">
    <source>
        <dbReference type="Proteomes" id="UP001206236"/>
    </source>
</evidence>
<evidence type="ECO:0000313" key="1">
    <source>
        <dbReference type="EMBL" id="MCQ5153465.1"/>
    </source>
</evidence>
<name>A0AAW5KLS0_9FIRM</name>
<dbReference type="AlphaFoldDB" id="A0AAW5KLS0"/>
<protein>
    <submittedName>
        <fullName evidence="1">Uncharacterized protein</fullName>
    </submittedName>
</protein>
<accession>A0AAW5KLS0</accession>
<reference evidence="1" key="1">
    <citation type="submission" date="2022-06" db="EMBL/GenBank/DDBJ databases">
        <title>Isolation of gut microbiota from human fecal samples.</title>
        <authorList>
            <person name="Pamer E.G."/>
            <person name="Barat B."/>
            <person name="Waligurski E."/>
            <person name="Medina S."/>
            <person name="Paddock L."/>
            <person name="Mostad J."/>
        </authorList>
    </citation>
    <scope>NUCLEOTIDE SEQUENCE</scope>
    <source>
        <strain evidence="1">DFI.5.57</strain>
    </source>
</reference>
<organism evidence="1 2">
    <name type="scientific">Ruminococcus bicirculans</name>
    <name type="common">ex Wegman et al. 2014</name>
    <dbReference type="NCBI Taxonomy" id="1160721"/>
    <lineage>
        <taxon>Bacteria</taxon>
        <taxon>Bacillati</taxon>
        <taxon>Bacillota</taxon>
        <taxon>Clostridia</taxon>
        <taxon>Eubacteriales</taxon>
        <taxon>Oscillospiraceae</taxon>
        <taxon>Ruminococcus</taxon>
    </lineage>
</organism>
<dbReference type="EMBL" id="JANGCN010000019">
    <property type="protein sequence ID" value="MCQ5153465.1"/>
    <property type="molecule type" value="Genomic_DNA"/>
</dbReference>
<sequence>MGKKYDTNYDYEVVLLMSGGSETLVGGSDKTINKALKNLEEPSLAVKDLDIFFRE</sequence>
<gene>
    <name evidence="1" type="ORF">NE632_09090</name>
</gene>
<dbReference type="Proteomes" id="UP001206236">
    <property type="component" value="Unassembled WGS sequence"/>
</dbReference>
<proteinExistence type="predicted"/>
<dbReference type="RefSeq" id="WP_181979669.1">
    <property type="nucleotide sequence ID" value="NZ_DAVZMI010000030.1"/>
</dbReference>